<evidence type="ECO:0000256" key="7">
    <source>
        <dbReference type="ARBA" id="ARBA00023053"/>
    </source>
</evidence>
<keyword evidence="4 13" id="KW-0894">Sodium channel</keyword>
<keyword evidence="9 14" id="KW-0472">Membrane</keyword>
<comment type="similarity">
    <text evidence="2 13">Belongs to the amiloride-sensitive sodium channel (TC 1.A.6) family.</text>
</comment>
<keyword evidence="12 13" id="KW-0407">Ion channel</keyword>
<keyword evidence="3 13" id="KW-0813">Transport</keyword>
<evidence type="ECO:0000256" key="9">
    <source>
        <dbReference type="ARBA" id="ARBA00023136"/>
    </source>
</evidence>
<evidence type="ECO:0000256" key="8">
    <source>
        <dbReference type="ARBA" id="ARBA00023065"/>
    </source>
</evidence>
<evidence type="ECO:0000256" key="4">
    <source>
        <dbReference type="ARBA" id="ARBA00022461"/>
    </source>
</evidence>
<proteinExistence type="inferred from homology"/>
<dbReference type="EMBL" id="JAVFWL010000006">
    <property type="protein sequence ID" value="KAK6766852.1"/>
    <property type="molecule type" value="Genomic_DNA"/>
</dbReference>
<name>A0ABR1EW10_NECAM</name>
<keyword evidence="5 13" id="KW-0812">Transmembrane</keyword>
<keyword evidence="11 13" id="KW-0739">Sodium transport</keyword>
<evidence type="ECO:0000256" key="10">
    <source>
        <dbReference type="ARBA" id="ARBA00023180"/>
    </source>
</evidence>
<evidence type="ECO:0000256" key="5">
    <source>
        <dbReference type="ARBA" id="ARBA00022692"/>
    </source>
</evidence>
<comment type="subcellular location">
    <subcellularLocation>
        <location evidence="1">Membrane</location>
        <topology evidence="1">Multi-pass membrane protein</topology>
    </subcellularLocation>
</comment>
<dbReference type="PANTHER" id="PTHR11690">
    <property type="entry name" value="AMILORIDE-SENSITIVE SODIUM CHANNEL-RELATED"/>
    <property type="match status" value="1"/>
</dbReference>
<gene>
    <name evidence="15" type="primary">Necator_chrX.g26412</name>
    <name evidence="15" type="ORF">RB195_026245</name>
</gene>
<evidence type="ECO:0000256" key="2">
    <source>
        <dbReference type="ARBA" id="ARBA00007193"/>
    </source>
</evidence>
<evidence type="ECO:0000256" key="3">
    <source>
        <dbReference type="ARBA" id="ARBA00022448"/>
    </source>
</evidence>
<keyword evidence="16" id="KW-1185">Reference proteome</keyword>
<evidence type="ECO:0000256" key="13">
    <source>
        <dbReference type="RuleBase" id="RU000679"/>
    </source>
</evidence>
<evidence type="ECO:0008006" key="17">
    <source>
        <dbReference type="Google" id="ProtNLM"/>
    </source>
</evidence>
<feature type="transmembrane region" description="Helical" evidence="14">
    <location>
        <begin position="398"/>
        <end position="425"/>
    </location>
</feature>
<evidence type="ECO:0000256" key="14">
    <source>
        <dbReference type="SAM" id="Phobius"/>
    </source>
</evidence>
<comment type="caution">
    <text evidence="15">The sequence shown here is derived from an EMBL/GenBank/DDBJ whole genome shotgun (WGS) entry which is preliminary data.</text>
</comment>
<sequence>MEEVNEKNESTSSDIEEVTQKIVLHVYDDESREFTSLTTYHGMIRIYSSETWPSRIFWSLVVVTCLTLFMIHSGLMLLFYHSHPTFFKTTNILLTEAYLPLVTVCKVGGTHQWRKYPRLQSQEHLVSLFNSMLVGDSLDANDMRKLELLEELYTMTEGENFNMNEFLRENRVQCEEFVKTVRIGDRLVKNHCAISHWSLTDVGYCSTFEWKEVSSSSHPIRIDVVSEPDEVIVFHVHPENTAFASNSERIYVPRGKSAKLVIQPKKKIHLRSGQWGDCMAQQIHTTTYSETHYTKKSCEKYCIVENYIQRCGCVPFFADPQNLRACNLTETITCRGKDAIEGKSECHCPVDCDLVDYSHSLLSYLKTSQRNLSSIEIQMQSRQLQVNEQMKRIKAVDLLSYVAGSMGLFLGMSCVTLLEIFIYLFKSVWGVFNDQRHKTYYLENLLGVNDNDSSASSHEEIVITTKTRRSSVVLSSAPTAPVMPTVEDENIELLEKPNDPHRSRLKIEIVRHPMGRRRSSYAHHLVFSLNDAFFITEEKARFISKAMARISTIMIMNN</sequence>
<reference evidence="15 16" key="1">
    <citation type="submission" date="2023-08" db="EMBL/GenBank/DDBJ databases">
        <title>A Necator americanus chromosomal reference genome.</title>
        <authorList>
            <person name="Ilik V."/>
            <person name="Petrzelkova K.J."/>
            <person name="Pardy F."/>
            <person name="Fuh T."/>
            <person name="Niatou-Singa F.S."/>
            <person name="Gouil Q."/>
            <person name="Baker L."/>
            <person name="Ritchie M.E."/>
            <person name="Jex A.R."/>
            <person name="Gazzola D."/>
            <person name="Li H."/>
            <person name="Toshio Fujiwara R."/>
            <person name="Zhan B."/>
            <person name="Aroian R.V."/>
            <person name="Pafco B."/>
            <person name="Schwarz E.M."/>
        </authorList>
    </citation>
    <scope>NUCLEOTIDE SEQUENCE [LARGE SCALE GENOMIC DNA]</scope>
    <source>
        <strain evidence="15 16">Aroian</strain>
        <tissue evidence="15">Whole animal</tissue>
    </source>
</reference>
<evidence type="ECO:0000256" key="12">
    <source>
        <dbReference type="ARBA" id="ARBA00023303"/>
    </source>
</evidence>
<evidence type="ECO:0000256" key="1">
    <source>
        <dbReference type="ARBA" id="ARBA00004141"/>
    </source>
</evidence>
<keyword evidence="10" id="KW-0325">Glycoprotein</keyword>
<dbReference type="Gene3D" id="1.10.287.770">
    <property type="entry name" value="YojJ-like"/>
    <property type="match status" value="1"/>
</dbReference>
<feature type="transmembrane region" description="Helical" evidence="14">
    <location>
        <begin position="56"/>
        <end position="80"/>
    </location>
</feature>
<dbReference type="InterPro" id="IPR001873">
    <property type="entry name" value="ENaC"/>
</dbReference>
<accession>A0ABR1EW10</accession>
<evidence type="ECO:0000313" key="16">
    <source>
        <dbReference type="Proteomes" id="UP001303046"/>
    </source>
</evidence>
<evidence type="ECO:0000313" key="15">
    <source>
        <dbReference type="EMBL" id="KAK6766852.1"/>
    </source>
</evidence>
<dbReference type="Gene3D" id="1.10.287.820">
    <property type="entry name" value="Acid-sensing ion channel domain"/>
    <property type="match status" value="1"/>
</dbReference>
<keyword evidence="8 13" id="KW-0406">Ion transport</keyword>
<evidence type="ECO:0000256" key="6">
    <source>
        <dbReference type="ARBA" id="ARBA00022989"/>
    </source>
</evidence>
<dbReference type="PANTHER" id="PTHR11690:SF284">
    <property type="entry name" value="ACID-SENSING ION CHANNEL 1"/>
    <property type="match status" value="1"/>
</dbReference>
<keyword evidence="6 14" id="KW-1133">Transmembrane helix</keyword>
<dbReference type="Proteomes" id="UP001303046">
    <property type="component" value="Unassembled WGS sequence"/>
</dbReference>
<keyword evidence="7" id="KW-0915">Sodium</keyword>
<organism evidence="15 16">
    <name type="scientific">Necator americanus</name>
    <name type="common">Human hookworm</name>
    <dbReference type="NCBI Taxonomy" id="51031"/>
    <lineage>
        <taxon>Eukaryota</taxon>
        <taxon>Metazoa</taxon>
        <taxon>Ecdysozoa</taxon>
        <taxon>Nematoda</taxon>
        <taxon>Chromadorea</taxon>
        <taxon>Rhabditida</taxon>
        <taxon>Rhabditina</taxon>
        <taxon>Rhabditomorpha</taxon>
        <taxon>Strongyloidea</taxon>
        <taxon>Ancylostomatidae</taxon>
        <taxon>Bunostominae</taxon>
        <taxon>Necator</taxon>
    </lineage>
</organism>
<evidence type="ECO:0000256" key="11">
    <source>
        <dbReference type="ARBA" id="ARBA00023201"/>
    </source>
</evidence>
<protein>
    <recommendedName>
        <fullName evidence="17">Amiloride-sensitive sodium channel</fullName>
    </recommendedName>
</protein>
<dbReference type="Pfam" id="PF00858">
    <property type="entry name" value="ASC"/>
    <property type="match status" value="1"/>
</dbReference>